<dbReference type="Pfam" id="PF02863">
    <property type="entry name" value="Arg_repressor_C"/>
    <property type="match status" value="1"/>
</dbReference>
<dbReference type="InterPro" id="IPR020899">
    <property type="entry name" value="Arg_repress_C"/>
</dbReference>
<comment type="function">
    <text evidence="7">Regulates arginine biosynthesis genes.</text>
</comment>
<dbReference type="GO" id="GO:1900079">
    <property type="term" value="P:regulation of arginine biosynthetic process"/>
    <property type="evidence" value="ECO:0007669"/>
    <property type="project" value="UniProtKB-UniRule"/>
</dbReference>
<evidence type="ECO:0000256" key="1">
    <source>
        <dbReference type="ARBA" id="ARBA00004496"/>
    </source>
</evidence>
<dbReference type="InterPro" id="IPR036251">
    <property type="entry name" value="Arg_repress_C_sf"/>
</dbReference>
<dbReference type="PANTHER" id="PTHR34471:SF1">
    <property type="entry name" value="ARGININE REPRESSOR"/>
    <property type="match status" value="1"/>
</dbReference>
<dbReference type="GO" id="GO:0003700">
    <property type="term" value="F:DNA-binding transcription factor activity"/>
    <property type="evidence" value="ECO:0007669"/>
    <property type="project" value="UniProtKB-UniRule"/>
</dbReference>
<comment type="similarity">
    <text evidence="2 7">Belongs to the ArgR family.</text>
</comment>
<gene>
    <name evidence="7" type="primary">argR</name>
    <name evidence="10" type="ORF">FYJ66_01895</name>
</gene>
<dbReference type="EMBL" id="VUNB01000001">
    <property type="protein sequence ID" value="MST68347.1"/>
    <property type="molecule type" value="Genomic_DNA"/>
</dbReference>
<feature type="domain" description="Arginine repressor C-terminal" evidence="9">
    <location>
        <begin position="79"/>
        <end position="145"/>
    </location>
</feature>
<evidence type="ECO:0000259" key="9">
    <source>
        <dbReference type="Pfam" id="PF02863"/>
    </source>
</evidence>
<dbReference type="GO" id="GO:0051259">
    <property type="term" value="P:protein complex oligomerization"/>
    <property type="evidence" value="ECO:0007669"/>
    <property type="project" value="InterPro"/>
</dbReference>
<evidence type="ECO:0000256" key="4">
    <source>
        <dbReference type="ARBA" id="ARBA00023015"/>
    </source>
</evidence>
<accession>A0A6A8MAC6</accession>
<organism evidence="10">
    <name type="scientific">Baileyella intestinalis</name>
    <dbReference type="NCBI Taxonomy" id="2606709"/>
    <lineage>
        <taxon>Bacteria</taxon>
        <taxon>Bacillati</taxon>
        <taxon>Bacillota</taxon>
        <taxon>Clostridia</taxon>
        <taxon>Peptostreptococcales</taxon>
        <taxon>Anaerovoracaceae</taxon>
        <taxon>Baileyella</taxon>
    </lineage>
</organism>
<dbReference type="HAMAP" id="MF_00173">
    <property type="entry name" value="Arg_repressor"/>
    <property type="match status" value="1"/>
</dbReference>
<comment type="caution">
    <text evidence="10">The sequence shown here is derived from an EMBL/GenBank/DDBJ whole genome shotgun (WGS) entry which is preliminary data.</text>
</comment>
<dbReference type="AlphaFoldDB" id="A0A6A8MAC6"/>
<dbReference type="InterPro" id="IPR036388">
    <property type="entry name" value="WH-like_DNA-bd_sf"/>
</dbReference>
<dbReference type="Pfam" id="PF01316">
    <property type="entry name" value="Arg_repressor"/>
    <property type="match status" value="1"/>
</dbReference>
<reference evidence="10" key="1">
    <citation type="submission" date="2019-09" db="EMBL/GenBank/DDBJ databases">
        <title>In-depth cultivation of the pig gut microbiome towards novel bacterial diversity and tailored functional studies.</title>
        <authorList>
            <person name="Wylensek D."/>
            <person name="Hitch T.C.A."/>
            <person name="Clavel T."/>
        </authorList>
    </citation>
    <scope>NUCLEOTIDE SEQUENCE</scope>
    <source>
        <strain evidence="10">RF-744-FAT-WT-3</strain>
    </source>
</reference>
<keyword evidence="3 7" id="KW-0963">Cytoplasm</keyword>
<dbReference type="Gene3D" id="1.10.10.10">
    <property type="entry name" value="Winged helix-like DNA-binding domain superfamily/Winged helix DNA-binding domain"/>
    <property type="match status" value="1"/>
</dbReference>
<dbReference type="GO" id="GO:0003677">
    <property type="term" value="F:DNA binding"/>
    <property type="evidence" value="ECO:0007669"/>
    <property type="project" value="UniProtKB-KW"/>
</dbReference>
<comment type="pathway">
    <text evidence="7">Amino-acid biosynthesis; L-arginine biosynthesis [regulation].</text>
</comment>
<feature type="domain" description="Arginine repressor DNA-binding" evidence="8">
    <location>
        <begin position="3"/>
        <end position="62"/>
    </location>
</feature>
<evidence type="ECO:0000256" key="2">
    <source>
        <dbReference type="ARBA" id="ARBA00008316"/>
    </source>
</evidence>
<dbReference type="GO" id="GO:0005737">
    <property type="term" value="C:cytoplasm"/>
    <property type="evidence" value="ECO:0007669"/>
    <property type="project" value="UniProtKB-SubCell"/>
</dbReference>
<dbReference type="PANTHER" id="PTHR34471">
    <property type="entry name" value="ARGININE REPRESSOR"/>
    <property type="match status" value="1"/>
</dbReference>
<dbReference type="InterPro" id="IPR036390">
    <property type="entry name" value="WH_DNA-bd_sf"/>
</dbReference>
<sequence length="154" mass="17240">MRYSRQNKILEIINSHDVETQDQLQELLKEAGYTVTQATISRDIKDLQLVKTLASNGRYKYAENRNDNQPISERFIRIFRDTTVSYAAAENLIVVKTLSGCGNAAAEAIDCLELPHIVGSVAGDNTMLVVVDNVSNVPAIIEQFDKIITRKEQD</sequence>
<dbReference type="GO" id="GO:0006526">
    <property type="term" value="P:L-arginine biosynthetic process"/>
    <property type="evidence" value="ECO:0007669"/>
    <property type="project" value="UniProtKB-UniPathway"/>
</dbReference>
<name>A0A6A8MAC6_9FIRM</name>
<evidence type="ECO:0000256" key="5">
    <source>
        <dbReference type="ARBA" id="ARBA00023125"/>
    </source>
</evidence>
<dbReference type="SUPFAM" id="SSF46785">
    <property type="entry name" value="Winged helix' DNA-binding domain"/>
    <property type="match status" value="1"/>
</dbReference>
<evidence type="ECO:0000256" key="7">
    <source>
        <dbReference type="HAMAP-Rule" id="MF_00173"/>
    </source>
</evidence>
<dbReference type="SUPFAM" id="SSF55252">
    <property type="entry name" value="C-terminal domain of arginine repressor"/>
    <property type="match status" value="1"/>
</dbReference>
<dbReference type="InterPro" id="IPR001669">
    <property type="entry name" value="Arg_repress"/>
</dbReference>
<keyword evidence="7" id="KW-0055">Arginine biosynthesis</keyword>
<evidence type="ECO:0000259" key="8">
    <source>
        <dbReference type="Pfam" id="PF01316"/>
    </source>
</evidence>
<evidence type="ECO:0000313" key="10">
    <source>
        <dbReference type="EMBL" id="MST68347.1"/>
    </source>
</evidence>
<dbReference type="PRINTS" id="PR01467">
    <property type="entry name" value="ARGREPRESSOR"/>
</dbReference>
<dbReference type="GO" id="GO:0034618">
    <property type="term" value="F:arginine binding"/>
    <property type="evidence" value="ECO:0007669"/>
    <property type="project" value="InterPro"/>
</dbReference>
<dbReference type="InterPro" id="IPR020900">
    <property type="entry name" value="Arg_repress_DNA-bd"/>
</dbReference>
<keyword evidence="7" id="KW-0028">Amino-acid biosynthesis</keyword>
<dbReference type="RefSeq" id="WP_154571810.1">
    <property type="nucleotide sequence ID" value="NZ_DBEZJY010000034.1"/>
</dbReference>
<proteinExistence type="inferred from homology"/>
<keyword evidence="5 7" id="KW-0238">DNA-binding</keyword>
<keyword evidence="6 7" id="KW-0804">Transcription</keyword>
<protein>
    <recommendedName>
        <fullName evidence="7">Arginine repressor</fullName>
    </recommendedName>
</protein>
<keyword evidence="4 7" id="KW-0805">Transcription regulation</keyword>
<evidence type="ECO:0000256" key="6">
    <source>
        <dbReference type="ARBA" id="ARBA00023163"/>
    </source>
</evidence>
<dbReference type="UniPathway" id="UPA00068"/>
<dbReference type="Gene3D" id="3.30.1360.40">
    <property type="match status" value="1"/>
</dbReference>
<keyword evidence="7" id="KW-0678">Repressor</keyword>
<comment type="subcellular location">
    <subcellularLocation>
        <location evidence="1 7">Cytoplasm</location>
    </subcellularLocation>
</comment>
<evidence type="ECO:0000256" key="3">
    <source>
        <dbReference type="ARBA" id="ARBA00022490"/>
    </source>
</evidence>